<dbReference type="GO" id="GO:0016887">
    <property type="term" value="F:ATP hydrolysis activity"/>
    <property type="evidence" value="ECO:0007669"/>
    <property type="project" value="InterPro"/>
</dbReference>
<dbReference type="EMBL" id="MU001635">
    <property type="protein sequence ID" value="KAF2483401.1"/>
    <property type="molecule type" value="Genomic_DNA"/>
</dbReference>
<dbReference type="GO" id="GO:0051880">
    <property type="term" value="F:G-quadruplex DNA binding"/>
    <property type="evidence" value="ECO:0007669"/>
    <property type="project" value="TreeGrafter"/>
</dbReference>
<evidence type="ECO:0000256" key="10">
    <source>
        <dbReference type="ARBA" id="ARBA00022833"/>
    </source>
</evidence>
<evidence type="ECO:0000256" key="5">
    <source>
        <dbReference type="ARBA" id="ARBA00017893"/>
    </source>
</evidence>
<dbReference type="SUPFAM" id="SSF52540">
    <property type="entry name" value="P-loop containing nucleoside triphosphate hydrolases"/>
    <property type="match status" value="2"/>
</dbReference>
<evidence type="ECO:0000256" key="1">
    <source>
        <dbReference type="ARBA" id="ARBA00001947"/>
    </source>
</evidence>
<dbReference type="GO" id="GO:0030870">
    <property type="term" value="C:Mre11 complex"/>
    <property type="evidence" value="ECO:0007669"/>
    <property type="project" value="InterPro"/>
</dbReference>
<proteinExistence type="inferred from homology"/>
<feature type="coiled-coil region" evidence="15">
    <location>
        <begin position="470"/>
        <end position="527"/>
    </location>
</feature>
<comment type="cofactor">
    <cofactor evidence="1">
        <name>Zn(2+)</name>
        <dbReference type="ChEBI" id="CHEBI:29105"/>
    </cofactor>
</comment>
<comment type="similarity">
    <text evidence="4">Belongs to the SMC family. RAD50 subfamily.</text>
</comment>
<dbReference type="GO" id="GO:0043047">
    <property type="term" value="F:single-stranded telomeric DNA binding"/>
    <property type="evidence" value="ECO:0007669"/>
    <property type="project" value="TreeGrafter"/>
</dbReference>
<evidence type="ECO:0000256" key="11">
    <source>
        <dbReference type="ARBA" id="ARBA00023054"/>
    </source>
</evidence>
<comment type="catalytic activity">
    <reaction evidence="14">
        <text>ATP + H2O = ADP + phosphate + H(+)</text>
        <dbReference type="Rhea" id="RHEA:13065"/>
        <dbReference type="ChEBI" id="CHEBI:15377"/>
        <dbReference type="ChEBI" id="CHEBI:15378"/>
        <dbReference type="ChEBI" id="CHEBI:30616"/>
        <dbReference type="ChEBI" id="CHEBI:43474"/>
        <dbReference type="ChEBI" id="CHEBI:456216"/>
    </reaction>
</comment>
<dbReference type="PANTHER" id="PTHR18867">
    <property type="entry name" value="RAD50"/>
    <property type="match status" value="1"/>
</dbReference>
<dbReference type="InterPro" id="IPR038729">
    <property type="entry name" value="Rad50/SbcC_AAA"/>
</dbReference>
<feature type="coiled-coil region" evidence="15">
    <location>
        <begin position="851"/>
        <end position="902"/>
    </location>
</feature>
<keyword evidence="6" id="KW-0158">Chromosome</keyword>
<feature type="coiled-coil region" evidence="15">
    <location>
        <begin position="291"/>
        <end position="438"/>
    </location>
</feature>
<dbReference type="Proteomes" id="UP000799767">
    <property type="component" value="Unassembled WGS sequence"/>
</dbReference>
<comment type="subcellular location">
    <subcellularLocation>
        <location evidence="3">Chromosome</location>
    </subcellularLocation>
    <subcellularLocation>
        <location evidence="2">Nucleus</location>
    </subcellularLocation>
</comment>
<feature type="coiled-coil region" evidence="15">
    <location>
        <begin position="218"/>
        <end position="252"/>
    </location>
</feature>
<dbReference type="GO" id="GO:0000722">
    <property type="term" value="P:telomere maintenance via recombination"/>
    <property type="evidence" value="ECO:0007669"/>
    <property type="project" value="TreeGrafter"/>
</dbReference>
<protein>
    <recommendedName>
        <fullName evidence="5">DNA repair protein RAD50</fullName>
    </recommendedName>
</protein>
<dbReference type="FunFam" id="3.40.50.300:FF:001195">
    <property type="entry name" value="DNA repair protein rad50"/>
    <property type="match status" value="1"/>
</dbReference>
<evidence type="ECO:0000259" key="16">
    <source>
        <dbReference type="Pfam" id="PF13476"/>
    </source>
</evidence>
<dbReference type="PANTHER" id="PTHR18867:SF12">
    <property type="entry name" value="DNA REPAIR PROTEIN RAD50"/>
    <property type="match status" value="1"/>
</dbReference>
<sequence length="1301" mass="147503">MSRIDKLSILGVRSFDNIRSETIQFHPPLTLIVGLNGSGKTTIIECLKYATTGDLPPNTKGGAFVHDPKLCGEKEVLAQVKIAFRSAEGHQLVCTRSLQLTVKKASRSMKTMESSLSIKKDGYKTVISTRVADLVTLMPQYLGVSNAVLDCVIFCHQEDSLWPLSEAGKLKGKFDEIFEAEKYTKAVVDIKKLQKGKREELGKFKKDEEYTKVVKGKAEQNTQRNVKLSNELTRLSEEYEAIGIKIEEAAKKSEEFAEKANSAGQIVYRLDGKRIEERTKEESVESLRENLHEMTDSDEALQHMLEQYEERVAAYDNDLANQKEQYANLAEEMKGARSRLVNKERECGTYEAQKQAYERQVQNRESLVKETARSHNIRGFDLEVDDAQVQAFMDRINKMAREQNASLERARRETQEELQRAQKVLNDIDQQKTSLTQRKELARQAITKNDRKIADLQTAFNKVNIDEGAKATLESNLRDTEAKLETAKAAVGSAKWDSSIENAETELHQLDDRKEKLEAELVEGTKQAGDSARLDFVQKELKTSQGGLETMKGAHGDKISSVVGQAWTPATVESDFQRAVTQSGSHVTEAERQRDGTNREMEQIEFKLSAAKGELKTKRTAVHTAEKAIRDAVGCEAADFPDQLQQIAHGRDIAKSDAESFSRVLEYLDSCIKNAKDHNGCRTCARPFKNAQELEKMVKTVESQKKRLEGGDALKDDLKEAEEALKEATAVSTQYDTWKKVKAELPDLEKRAGELAEQHEKLVRQLEDQDAIVRDRQASKRDVEALSKTVQNIAKYSTDIANFENQIKELTAKQKAAGLSRGLEIIQDDIKKVNDLARTTKARLAKSTGDRERSTKLINSLELERRDVEQKLSTAEYQLKEKRSLEGQIEEYRGLNSEQRETVKTMDNDLQALVPQMSQAQAKYDDIAVRGEDKTRELQAAANKLNSSFSDLKKADEEVKSYVERGGPEQLARGKREISALEDEITRVEQEVSRTVRAVKDLENQLRNHSDTRRSISDNQRFRRDLRQLQSVRAEIAELESHNAEEDKRYHDNEAQKWQRVRNKLTGDQATISGSVRTMDDQLKQLRADWETDYKDAAKKYKEAHIMVETTKACVDDLGRYSAALDQAIMKYHSIKMEEINHIVAELWRSTYQGTDVDTIMIRSESENVTSTKSYNYRVVMVKQDTEMDMRGRCSAGQKVLASIIIRLALAECFGSGCGMIALDEPTTNLDEANIKALAKSLKEIVKKRRDQPNFQLIIITHDEEFLRAMGSSEIADVYWRVSRNERQKSTIERQSISEVM</sequence>
<evidence type="ECO:0000256" key="3">
    <source>
        <dbReference type="ARBA" id="ARBA00004286"/>
    </source>
</evidence>
<dbReference type="NCBIfam" id="TIGR00606">
    <property type="entry name" value="rad50"/>
    <property type="match status" value="1"/>
</dbReference>
<keyword evidence="8" id="KW-0227">DNA damage</keyword>
<dbReference type="GO" id="GO:0003691">
    <property type="term" value="F:double-stranded telomeric DNA binding"/>
    <property type="evidence" value="ECO:0007669"/>
    <property type="project" value="TreeGrafter"/>
</dbReference>
<dbReference type="InterPro" id="IPR027417">
    <property type="entry name" value="P-loop_NTPase"/>
</dbReference>
<gene>
    <name evidence="17" type="ORF">BDY17DRAFT_280433</name>
</gene>
<accession>A0A6A6PUN0</accession>
<dbReference type="GO" id="GO:0070192">
    <property type="term" value="P:chromosome organization involved in meiotic cell cycle"/>
    <property type="evidence" value="ECO:0007669"/>
    <property type="project" value="TreeGrafter"/>
</dbReference>
<evidence type="ECO:0000256" key="12">
    <source>
        <dbReference type="ARBA" id="ARBA00023204"/>
    </source>
</evidence>
<organism evidence="17 18">
    <name type="scientific">Neohortaea acidophila</name>
    <dbReference type="NCBI Taxonomy" id="245834"/>
    <lineage>
        <taxon>Eukaryota</taxon>
        <taxon>Fungi</taxon>
        <taxon>Dikarya</taxon>
        <taxon>Ascomycota</taxon>
        <taxon>Pezizomycotina</taxon>
        <taxon>Dothideomycetes</taxon>
        <taxon>Dothideomycetidae</taxon>
        <taxon>Mycosphaerellales</taxon>
        <taxon>Teratosphaeriaceae</taxon>
        <taxon>Neohortaea</taxon>
    </lineage>
</organism>
<keyword evidence="7" id="KW-0479">Metal-binding</keyword>
<dbReference type="FunFam" id="3.40.50.300:FF:000947">
    <property type="entry name" value="DNA repair protein RAD50"/>
    <property type="match status" value="1"/>
</dbReference>
<evidence type="ECO:0000256" key="2">
    <source>
        <dbReference type="ARBA" id="ARBA00004123"/>
    </source>
</evidence>
<evidence type="ECO:0000256" key="8">
    <source>
        <dbReference type="ARBA" id="ARBA00022763"/>
    </source>
</evidence>
<dbReference type="InterPro" id="IPR004584">
    <property type="entry name" value="Rad50_eukaryotes"/>
</dbReference>
<dbReference type="RefSeq" id="XP_033589971.1">
    <property type="nucleotide sequence ID" value="XM_033732042.1"/>
</dbReference>
<keyword evidence="9" id="KW-0378">Hydrolase</keyword>
<evidence type="ECO:0000256" key="4">
    <source>
        <dbReference type="ARBA" id="ARBA00009439"/>
    </source>
</evidence>
<evidence type="ECO:0000256" key="9">
    <source>
        <dbReference type="ARBA" id="ARBA00022801"/>
    </source>
</evidence>
<keyword evidence="18" id="KW-1185">Reference proteome</keyword>
<evidence type="ECO:0000256" key="14">
    <source>
        <dbReference type="ARBA" id="ARBA00049360"/>
    </source>
</evidence>
<dbReference type="GO" id="GO:0000794">
    <property type="term" value="C:condensed nuclear chromosome"/>
    <property type="evidence" value="ECO:0007669"/>
    <property type="project" value="TreeGrafter"/>
</dbReference>
<keyword evidence="10" id="KW-0862">Zinc</keyword>
<dbReference type="GeneID" id="54473044"/>
<feature type="coiled-coil region" evidence="15">
    <location>
        <begin position="691"/>
        <end position="813"/>
    </location>
</feature>
<dbReference type="OrthoDB" id="18797at2759"/>
<reference evidence="17" key="1">
    <citation type="journal article" date="2020" name="Stud. Mycol.">
        <title>101 Dothideomycetes genomes: a test case for predicting lifestyles and emergence of pathogens.</title>
        <authorList>
            <person name="Haridas S."/>
            <person name="Albert R."/>
            <person name="Binder M."/>
            <person name="Bloem J."/>
            <person name="Labutti K."/>
            <person name="Salamov A."/>
            <person name="Andreopoulos B."/>
            <person name="Baker S."/>
            <person name="Barry K."/>
            <person name="Bills G."/>
            <person name="Bluhm B."/>
            <person name="Cannon C."/>
            <person name="Castanera R."/>
            <person name="Culley D."/>
            <person name="Daum C."/>
            <person name="Ezra D."/>
            <person name="Gonzalez J."/>
            <person name="Henrissat B."/>
            <person name="Kuo A."/>
            <person name="Liang C."/>
            <person name="Lipzen A."/>
            <person name="Lutzoni F."/>
            <person name="Magnuson J."/>
            <person name="Mondo S."/>
            <person name="Nolan M."/>
            <person name="Ohm R."/>
            <person name="Pangilinan J."/>
            <person name="Park H.-J."/>
            <person name="Ramirez L."/>
            <person name="Alfaro M."/>
            <person name="Sun H."/>
            <person name="Tritt A."/>
            <person name="Yoshinaga Y."/>
            <person name="Zwiers L.-H."/>
            <person name="Turgeon B."/>
            <person name="Goodwin S."/>
            <person name="Spatafora J."/>
            <person name="Crous P."/>
            <person name="Grigoriev I."/>
        </authorList>
    </citation>
    <scope>NUCLEOTIDE SEQUENCE</scope>
    <source>
        <strain evidence="17">CBS 113389</strain>
    </source>
</reference>
<evidence type="ECO:0000256" key="6">
    <source>
        <dbReference type="ARBA" id="ARBA00022454"/>
    </source>
</evidence>
<evidence type="ECO:0000256" key="13">
    <source>
        <dbReference type="ARBA" id="ARBA00023242"/>
    </source>
</evidence>
<dbReference type="GO" id="GO:0007004">
    <property type="term" value="P:telomere maintenance via telomerase"/>
    <property type="evidence" value="ECO:0007669"/>
    <property type="project" value="TreeGrafter"/>
</dbReference>
<evidence type="ECO:0000313" key="17">
    <source>
        <dbReference type="EMBL" id="KAF2483401.1"/>
    </source>
</evidence>
<evidence type="ECO:0000313" key="18">
    <source>
        <dbReference type="Proteomes" id="UP000799767"/>
    </source>
</evidence>
<dbReference type="Pfam" id="PF13558">
    <property type="entry name" value="SbcC_Walker_B"/>
    <property type="match status" value="1"/>
</dbReference>
<feature type="domain" description="Rad50/SbcC-type AAA" evidence="16">
    <location>
        <begin position="6"/>
        <end position="238"/>
    </location>
</feature>
<name>A0A6A6PUN0_9PEZI</name>
<feature type="coiled-coil region" evidence="15">
    <location>
        <begin position="971"/>
        <end position="1049"/>
    </location>
</feature>
<evidence type="ECO:0000256" key="15">
    <source>
        <dbReference type="SAM" id="Coils"/>
    </source>
</evidence>
<dbReference type="Pfam" id="PF13476">
    <property type="entry name" value="AAA_23"/>
    <property type="match status" value="1"/>
</dbReference>
<keyword evidence="13" id="KW-0539">Nucleus</keyword>
<keyword evidence="11 15" id="KW-0175">Coiled coil</keyword>
<dbReference type="Gene3D" id="3.40.50.300">
    <property type="entry name" value="P-loop containing nucleotide triphosphate hydrolases"/>
    <property type="match status" value="2"/>
</dbReference>
<dbReference type="GO" id="GO:0046872">
    <property type="term" value="F:metal ion binding"/>
    <property type="evidence" value="ECO:0007669"/>
    <property type="project" value="UniProtKB-KW"/>
</dbReference>
<dbReference type="GO" id="GO:0006302">
    <property type="term" value="P:double-strand break repair"/>
    <property type="evidence" value="ECO:0007669"/>
    <property type="project" value="InterPro"/>
</dbReference>
<keyword evidence="12" id="KW-0234">DNA repair</keyword>
<evidence type="ECO:0000256" key="7">
    <source>
        <dbReference type="ARBA" id="ARBA00022723"/>
    </source>
</evidence>